<keyword evidence="10" id="KW-1185">Reference proteome</keyword>
<feature type="transmembrane region" description="Helical" evidence="7">
    <location>
        <begin position="461"/>
        <end position="486"/>
    </location>
</feature>
<comment type="similarity">
    <text evidence="2">Belongs to the peptide transporter carbon starvation (CstA) (TC 2.A.114) family.</text>
</comment>
<name>A0A0A7EIJ8_9GAMM</name>
<reference evidence="9 10" key="1">
    <citation type="submission" date="2014-11" db="EMBL/GenBank/DDBJ databases">
        <title>Complete Genome Sequence of Pseudoalteromonas sp. Strain OCN003 Isolated from Kaneohe Bay, Oahu, Hawaii.</title>
        <authorList>
            <person name="Beurmann S."/>
            <person name="Videau P."/>
            <person name="Ushijima B."/>
            <person name="Smith A.M."/>
            <person name="Aeby G.S."/>
            <person name="Callahan S.M."/>
            <person name="Belcaid M."/>
        </authorList>
    </citation>
    <scope>NUCLEOTIDE SEQUENCE [LARGE SCALE GENOMIC DNA]</scope>
    <source>
        <strain evidence="9 10">OCN003</strain>
    </source>
</reference>
<comment type="subcellular location">
    <subcellularLocation>
        <location evidence="1">Cell membrane</location>
        <topology evidence="1">Multi-pass membrane protein</topology>
    </subcellularLocation>
</comment>
<dbReference type="Proteomes" id="UP000030341">
    <property type="component" value="Chromosome 1"/>
</dbReference>
<feature type="transmembrane region" description="Helical" evidence="7">
    <location>
        <begin position="429"/>
        <end position="449"/>
    </location>
</feature>
<feature type="transmembrane region" description="Helical" evidence="7">
    <location>
        <begin position="86"/>
        <end position="109"/>
    </location>
</feature>
<feature type="transmembrane region" description="Helical" evidence="7">
    <location>
        <begin position="524"/>
        <end position="547"/>
    </location>
</feature>
<sequence>MQSVFIVLLGIIGMLFGWFVYSKFIALRIFQMDDKYITPAHQINDGVDFVPTKKVVLWGHHFTSVAGAAPIVGPAIAVYWGWVPAVIWVVLGTIFFAGVHDMGALWASSRHKGKSIGALSEEVIGKRTRALFMIVVFLVLLMVNAVFGVVIANSFVSQPTAVLPAWAAIVFALIIGQLIRRNFNLVLLCVLGVIALYLTVYAGSEMPMALPKEMFGLSDKANWIILLFVYAAIASLLPVWVLLQPRDFINGVQLLVGLVLLYGAVFMFMPDITAPAFNSEVAESTPSIIPLLFVTIACGAVSGFHGIVSSGTSSKQLDKDTDARFVGYLGAVGEGSLALITIVAVSGVTLAMSPQEWHEVYSHLGAGSVGAFIQGGSNLIYQGWGIPAELASTLLAVMVVLFAGTTMDSGVRLQRYIIQEWGEIYQISAFRNGIIATLIAVGCCLLLAFGAGGSSGSGGMIIWPLFGSTNQILASLTLLVISVMLIKMGRPARYTLIPMLFVLVMAFLAGVLKLQEYYSAGNWLLVSLDIIVLVVCVLVMFEAWTVIKQHKQIEPSVNESTE</sequence>
<proteinExistence type="inferred from homology"/>
<evidence type="ECO:0000256" key="5">
    <source>
        <dbReference type="ARBA" id="ARBA00022989"/>
    </source>
</evidence>
<dbReference type="InterPro" id="IPR051605">
    <property type="entry name" value="CstA"/>
</dbReference>
<evidence type="ECO:0000256" key="6">
    <source>
        <dbReference type="ARBA" id="ARBA00023136"/>
    </source>
</evidence>
<evidence type="ECO:0000256" key="2">
    <source>
        <dbReference type="ARBA" id="ARBA00007755"/>
    </source>
</evidence>
<feature type="transmembrane region" description="Helical" evidence="7">
    <location>
        <begin position="161"/>
        <end position="178"/>
    </location>
</feature>
<feature type="transmembrane region" description="Helical" evidence="7">
    <location>
        <begin position="390"/>
        <end position="408"/>
    </location>
</feature>
<dbReference type="RefSeq" id="WP_038642043.1">
    <property type="nucleotide sequence ID" value="NZ_CP009888.1"/>
</dbReference>
<keyword evidence="5 7" id="KW-1133">Transmembrane helix</keyword>
<dbReference type="eggNOG" id="COG1966">
    <property type="taxonomic scope" value="Bacteria"/>
</dbReference>
<keyword evidence="3" id="KW-1003">Cell membrane</keyword>
<dbReference type="STRING" id="1348114.OM33_12070"/>
<dbReference type="HOGENOM" id="CLU_010531_4_1_6"/>
<feature type="transmembrane region" description="Helical" evidence="7">
    <location>
        <begin position="288"/>
        <end position="308"/>
    </location>
</feature>
<feature type="transmembrane region" description="Helical" evidence="7">
    <location>
        <begin position="223"/>
        <end position="243"/>
    </location>
</feature>
<dbReference type="GO" id="GO:0005886">
    <property type="term" value="C:plasma membrane"/>
    <property type="evidence" value="ECO:0007669"/>
    <property type="project" value="UniProtKB-SubCell"/>
</dbReference>
<feature type="transmembrane region" description="Helical" evidence="7">
    <location>
        <begin position="6"/>
        <end position="26"/>
    </location>
</feature>
<evidence type="ECO:0000313" key="10">
    <source>
        <dbReference type="Proteomes" id="UP000030341"/>
    </source>
</evidence>
<feature type="transmembrane region" description="Helical" evidence="7">
    <location>
        <begin position="248"/>
        <end position="268"/>
    </location>
</feature>
<evidence type="ECO:0000313" key="9">
    <source>
        <dbReference type="EMBL" id="AIY65797.1"/>
    </source>
</evidence>
<feature type="transmembrane region" description="Helical" evidence="7">
    <location>
        <begin position="328"/>
        <end position="352"/>
    </location>
</feature>
<dbReference type="EMBL" id="CP009888">
    <property type="protein sequence ID" value="AIY65797.1"/>
    <property type="molecule type" value="Genomic_DNA"/>
</dbReference>
<protein>
    <submittedName>
        <fullName evidence="9">Carbon starvation protein CstA</fullName>
    </submittedName>
</protein>
<dbReference type="OrthoDB" id="9761224at2"/>
<feature type="domain" description="CstA N-terminal" evidence="8">
    <location>
        <begin position="3"/>
        <end position="347"/>
    </location>
</feature>
<dbReference type="PANTHER" id="PTHR30252">
    <property type="entry name" value="INNER MEMBRANE PEPTIDE TRANSPORTER"/>
    <property type="match status" value="1"/>
</dbReference>
<evidence type="ECO:0000259" key="8">
    <source>
        <dbReference type="Pfam" id="PF02554"/>
    </source>
</evidence>
<keyword evidence="4 7" id="KW-0812">Transmembrane</keyword>
<dbReference type="GO" id="GO:0009267">
    <property type="term" value="P:cellular response to starvation"/>
    <property type="evidence" value="ECO:0007669"/>
    <property type="project" value="InterPro"/>
</dbReference>
<dbReference type="PANTHER" id="PTHR30252:SF0">
    <property type="entry name" value="PEPTIDE TRANSPORTER CSTA"/>
    <property type="match status" value="1"/>
</dbReference>
<evidence type="ECO:0000256" key="4">
    <source>
        <dbReference type="ARBA" id="ARBA00022692"/>
    </source>
</evidence>
<gene>
    <name evidence="9" type="ORF">OM33_12070</name>
</gene>
<evidence type="ECO:0000256" key="1">
    <source>
        <dbReference type="ARBA" id="ARBA00004651"/>
    </source>
</evidence>
<dbReference type="KEGG" id="pseo:OM33_12070"/>
<feature type="transmembrane region" description="Helical" evidence="7">
    <location>
        <begin position="185"/>
        <end position="203"/>
    </location>
</feature>
<evidence type="ECO:0000256" key="7">
    <source>
        <dbReference type="SAM" id="Phobius"/>
    </source>
</evidence>
<dbReference type="Pfam" id="PF02554">
    <property type="entry name" value="CstA"/>
    <property type="match status" value="1"/>
</dbReference>
<dbReference type="InterPro" id="IPR003706">
    <property type="entry name" value="CstA_N"/>
</dbReference>
<evidence type="ECO:0000256" key="3">
    <source>
        <dbReference type="ARBA" id="ARBA00022475"/>
    </source>
</evidence>
<keyword evidence="6 7" id="KW-0472">Membrane</keyword>
<feature type="transmembrane region" description="Helical" evidence="7">
    <location>
        <begin position="493"/>
        <end position="512"/>
    </location>
</feature>
<feature type="transmembrane region" description="Helical" evidence="7">
    <location>
        <begin position="130"/>
        <end position="155"/>
    </location>
</feature>
<dbReference type="AlphaFoldDB" id="A0A0A7EIJ8"/>
<organism evidence="9 10">
    <name type="scientific">Pseudoalteromonas piratica</name>
    <dbReference type="NCBI Taxonomy" id="1348114"/>
    <lineage>
        <taxon>Bacteria</taxon>
        <taxon>Pseudomonadati</taxon>
        <taxon>Pseudomonadota</taxon>
        <taxon>Gammaproteobacteria</taxon>
        <taxon>Alteromonadales</taxon>
        <taxon>Pseudoalteromonadaceae</taxon>
        <taxon>Pseudoalteromonas</taxon>
    </lineage>
</organism>
<feature type="transmembrane region" description="Helical" evidence="7">
    <location>
        <begin position="62"/>
        <end position="80"/>
    </location>
</feature>
<accession>A0A0A7EIJ8</accession>